<reference evidence="1" key="1">
    <citation type="journal article" date="2014" name="Int. J. Syst. Evol. Microbiol.">
        <title>Complete genome sequence of Corynebacterium casei LMG S-19264T (=DSM 44701T), isolated from a smear-ripened cheese.</title>
        <authorList>
            <consortium name="US DOE Joint Genome Institute (JGI-PGF)"/>
            <person name="Walter F."/>
            <person name="Albersmeier A."/>
            <person name="Kalinowski J."/>
            <person name="Ruckert C."/>
        </authorList>
    </citation>
    <scope>NUCLEOTIDE SEQUENCE</scope>
    <source>
        <strain evidence="1">JCM 19596</strain>
    </source>
</reference>
<dbReference type="RefSeq" id="WP_188977342.1">
    <property type="nucleotide sequence ID" value="NZ_BMPG01000002.1"/>
</dbReference>
<dbReference type="Proteomes" id="UP000607197">
    <property type="component" value="Unassembled WGS sequence"/>
</dbReference>
<evidence type="ECO:0008006" key="3">
    <source>
        <dbReference type="Google" id="ProtNLM"/>
    </source>
</evidence>
<proteinExistence type="predicted"/>
<comment type="caution">
    <text evidence="1">The sequence shown here is derived from an EMBL/GenBank/DDBJ whole genome shotgun (WGS) entry which is preliminary data.</text>
</comment>
<accession>A0A830FAY7</accession>
<dbReference type="Pfam" id="PF24336">
    <property type="entry name" value="DUF7504"/>
    <property type="match status" value="1"/>
</dbReference>
<dbReference type="InterPro" id="IPR055927">
    <property type="entry name" value="DUF7504"/>
</dbReference>
<dbReference type="AlphaFoldDB" id="A0A830FAY7"/>
<reference evidence="1" key="2">
    <citation type="submission" date="2020-09" db="EMBL/GenBank/DDBJ databases">
        <authorList>
            <person name="Sun Q."/>
            <person name="Ohkuma M."/>
        </authorList>
    </citation>
    <scope>NUCLEOTIDE SEQUENCE</scope>
    <source>
        <strain evidence="1">JCM 19596</strain>
    </source>
</reference>
<protein>
    <recommendedName>
        <fullName evidence="3">DUF835 domain-containing protein</fullName>
    </recommendedName>
</protein>
<gene>
    <name evidence="1" type="ORF">GCM10009039_14010</name>
</gene>
<sequence length="181" mass="19572">MPERPARVDGGRSVDALDAGTQALFYRSGAQVSFDFLPDAAFENLLVVSTTALPSRIERAVDECGADPARVGVVPVTGSTVAYDGPLWVAKRTAPSDLTGVSIRLSEALRHVRPGRGWVVFDNVTTLFMYAQTDRVIRFLETVVEAVRERGGRGVYVALPGALAPESRERLEDIVDVALTE</sequence>
<organism evidence="1 2">
    <name type="scientific">Halocalculus aciditolerans</name>
    <dbReference type="NCBI Taxonomy" id="1383812"/>
    <lineage>
        <taxon>Archaea</taxon>
        <taxon>Methanobacteriati</taxon>
        <taxon>Methanobacteriota</taxon>
        <taxon>Stenosarchaea group</taxon>
        <taxon>Halobacteria</taxon>
        <taxon>Halobacteriales</taxon>
        <taxon>Halobacteriaceae</taxon>
        <taxon>Halocalculus</taxon>
    </lineage>
</organism>
<evidence type="ECO:0000313" key="1">
    <source>
        <dbReference type="EMBL" id="GGL57038.1"/>
    </source>
</evidence>
<name>A0A830FAY7_9EURY</name>
<evidence type="ECO:0000313" key="2">
    <source>
        <dbReference type="Proteomes" id="UP000607197"/>
    </source>
</evidence>
<keyword evidence="2" id="KW-1185">Reference proteome</keyword>
<dbReference type="EMBL" id="BMPG01000002">
    <property type="protein sequence ID" value="GGL57038.1"/>
    <property type="molecule type" value="Genomic_DNA"/>
</dbReference>
<dbReference type="OrthoDB" id="341687at2157"/>